<keyword evidence="4" id="KW-1185">Reference proteome</keyword>
<dbReference type="SUPFAM" id="SSF53756">
    <property type="entry name" value="UDP-Glycosyltransferase/glycogen phosphorylase"/>
    <property type="match status" value="1"/>
</dbReference>
<name>A0AAP2CJS8_9BACT</name>
<sequence length="357" mass="40670">MRIAQVSPLYESVPPKMYGGTERVVSYLTEELVNQGHQVTLFASGDSVTKARLIAHTNEALRLGQTFDPLAHHIVQMQEVIDRIEEFDLLHFHTDYLHFPFTFSNPKPHLTTLHGRLDLPELQYIYKKFGCQPVVSISNSQRLPINRANWQGTIYHGLPFDLYEKGSGEGNYVVFMGRISHEKRPDRAIEIARRAGINIKIAAKIDKVDKEYFDTKISHLMEQPHVEFIGEVGEEKKGEILKNAKALLFPIEWPEPFGMVMIEAMACGTPVIAYHRGSVPEVIDRGETGFIVNSLEEAVKALENIELLDRGQIRRIFEKRFSAKVMASNYVKVYEKLLNRHKPIHPIFGKPNTKLAG</sequence>
<evidence type="ECO:0000313" key="4">
    <source>
        <dbReference type="Proteomes" id="UP001319104"/>
    </source>
</evidence>
<dbReference type="InterPro" id="IPR028098">
    <property type="entry name" value="Glyco_trans_4-like_N"/>
</dbReference>
<feature type="domain" description="Glycosyl transferase family 1" evidence="1">
    <location>
        <begin position="168"/>
        <end position="306"/>
    </location>
</feature>
<dbReference type="Pfam" id="PF00534">
    <property type="entry name" value="Glycos_transf_1"/>
    <property type="match status" value="1"/>
</dbReference>
<dbReference type="PANTHER" id="PTHR12526:SF595">
    <property type="entry name" value="BLL5217 PROTEIN"/>
    <property type="match status" value="1"/>
</dbReference>
<dbReference type="InterPro" id="IPR001296">
    <property type="entry name" value="Glyco_trans_1"/>
</dbReference>
<accession>A0AAP2CJS8</accession>
<dbReference type="CDD" id="cd03802">
    <property type="entry name" value="GT4_AviGT4-like"/>
    <property type="match status" value="1"/>
</dbReference>
<dbReference type="Proteomes" id="UP001319104">
    <property type="component" value="Unassembled WGS sequence"/>
</dbReference>
<evidence type="ECO:0000313" key="3">
    <source>
        <dbReference type="EMBL" id="MBS9525039.1"/>
    </source>
</evidence>
<comment type="caution">
    <text evidence="3">The sequence shown here is derived from an EMBL/GenBank/DDBJ whole genome shotgun (WGS) entry which is preliminary data.</text>
</comment>
<organism evidence="3 4">
    <name type="scientific">Litoribacter ruber</name>
    <dbReference type="NCBI Taxonomy" id="702568"/>
    <lineage>
        <taxon>Bacteria</taxon>
        <taxon>Pseudomonadati</taxon>
        <taxon>Bacteroidota</taxon>
        <taxon>Cytophagia</taxon>
        <taxon>Cytophagales</taxon>
        <taxon>Cyclobacteriaceae</taxon>
        <taxon>Litoribacter</taxon>
    </lineage>
</organism>
<dbReference type="GO" id="GO:0016757">
    <property type="term" value="F:glycosyltransferase activity"/>
    <property type="evidence" value="ECO:0007669"/>
    <property type="project" value="InterPro"/>
</dbReference>
<evidence type="ECO:0000259" key="2">
    <source>
        <dbReference type="Pfam" id="PF13439"/>
    </source>
</evidence>
<dbReference type="Gene3D" id="3.40.50.2000">
    <property type="entry name" value="Glycogen Phosphorylase B"/>
    <property type="match status" value="2"/>
</dbReference>
<dbReference type="EMBL" id="JAHCMY010000008">
    <property type="protein sequence ID" value="MBS9525039.1"/>
    <property type="molecule type" value="Genomic_DNA"/>
</dbReference>
<evidence type="ECO:0000259" key="1">
    <source>
        <dbReference type="Pfam" id="PF00534"/>
    </source>
</evidence>
<gene>
    <name evidence="3" type="ORF">KI659_13550</name>
</gene>
<proteinExistence type="predicted"/>
<dbReference type="PANTHER" id="PTHR12526">
    <property type="entry name" value="GLYCOSYLTRANSFERASE"/>
    <property type="match status" value="1"/>
</dbReference>
<reference evidence="3 4" key="1">
    <citation type="submission" date="2021-05" db="EMBL/GenBank/DDBJ databases">
        <authorList>
            <person name="Zhang Z.D."/>
            <person name="Osman G."/>
        </authorList>
    </citation>
    <scope>NUCLEOTIDE SEQUENCE [LARGE SCALE GENOMIC DNA]</scope>
    <source>
        <strain evidence="3 4">KCTC 32217</strain>
    </source>
</reference>
<dbReference type="AlphaFoldDB" id="A0AAP2CJS8"/>
<feature type="domain" description="Glycosyltransferase subfamily 4-like N-terminal" evidence="2">
    <location>
        <begin position="18"/>
        <end position="123"/>
    </location>
</feature>
<dbReference type="Pfam" id="PF13439">
    <property type="entry name" value="Glyco_transf_4"/>
    <property type="match status" value="1"/>
</dbReference>
<protein>
    <submittedName>
        <fullName evidence="3">Glycosyltransferase family 4 protein</fullName>
    </submittedName>
</protein>
<dbReference type="RefSeq" id="WP_213945903.1">
    <property type="nucleotide sequence ID" value="NZ_JAHBGI010000006.1"/>
</dbReference>